<comment type="subcellular location">
    <subcellularLocation>
        <location evidence="1">Mitochondrion inner membrane</location>
        <topology evidence="1">Single-pass membrane protein</topology>
    </subcellularLocation>
</comment>
<comment type="similarity">
    <text evidence="2">Belongs to the peptidase S26 family. IMP2 subfamily.</text>
</comment>
<evidence type="ECO:0000256" key="1">
    <source>
        <dbReference type="ARBA" id="ARBA00004434"/>
    </source>
</evidence>
<evidence type="ECO:0000256" key="6">
    <source>
        <dbReference type="ARBA" id="ARBA00022792"/>
    </source>
</evidence>
<dbReference type="PANTHER" id="PTHR46041">
    <property type="entry name" value="MITOCHONDRIAL INNER MEMBRANE PROTEASE SUBUNIT 2"/>
    <property type="match status" value="1"/>
</dbReference>
<keyword evidence="5 12" id="KW-0812">Transmembrane</keyword>
<dbReference type="GO" id="GO:0006627">
    <property type="term" value="P:protein processing involved in protein targeting to mitochondrion"/>
    <property type="evidence" value="ECO:0007669"/>
    <property type="project" value="InterPro"/>
</dbReference>
<evidence type="ECO:0000256" key="10">
    <source>
        <dbReference type="ARBA" id="ARBA00023136"/>
    </source>
</evidence>
<evidence type="ECO:0000259" key="13">
    <source>
        <dbReference type="Pfam" id="PF10502"/>
    </source>
</evidence>
<keyword evidence="6" id="KW-0999">Mitochondrion inner membrane</keyword>
<dbReference type="PANTHER" id="PTHR46041:SF2">
    <property type="entry name" value="MITOCHONDRIAL INNER MEMBRANE PROTEASE SUBUNIT 2"/>
    <property type="match status" value="1"/>
</dbReference>
<sequence>MRPSAILHRQTRSWHNFAPPLKSLVTSVRTYIYWFPTVFVVSYYFYYLKIVSGRSMQPTLNPDSSLWRDVGLFNRYAIHTKRDYHRGDIVALCSPEDPNRVLVKRIIALAGDRVKTLPPYPDPEIVVPQGQAWIEGDEPFHSDDSNRFGPVPLALIESRLVTVVWPPSRFGNLFRPIQIDKDTSTPHKHSAYRLAMAELDRQRWRNARVTAVPHNSLQ</sequence>
<feature type="domain" description="Peptidase S26" evidence="13">
    <location>
        <begin position="28"/>
        <end position="115"/>
    </location>
</feature>
<evidence type="ECO:0000256" key="9">
    <source>
        <dbReference type="ARBA" id="ARBA00023128"/>
    </source>
</evidence>
<dbReference type="AlphaFoldDB" id="A0A9W9DF55"/>
<evidence type="ECO:0000256" key="7">
    <source>
        <dbReference type="ARBA" id="ARBA00022801"/>
    </source>
</evidence>
<name>A0A9W9DF55_9AGAR</name>
<evidence type="ECO:0000256" key="2">
    <source>
        <dbReference type="ARBA" id="ARBA00007066"/>
    </source>
</evidence>
<keyword evidence="7" id="KW-0378">Hydrolase</keyword>
<dbReference type="GO" id="GO:0006465">
    <property type="term" value="P:signal peptide processing"/>
    <property type="evidence" value="ECO:0007669"/>
    <property type="project" value="InterPro"/>
</dbReference>
<keyword evidence="4" id="KW-0645">Protease</keyword>
<feature type="active site" evidence="11">
    <location>
        <position position="55"/>
    </location>
</feature>
<proteinExistence type="inferred from homology"/>
<dbReference type="InterPro" id="IPR036286">
    <property type="entry name" value="LexA/Signal_pep-like_sf"/>
</dbReference>
<evidence type="ECO:0000256" key="5">
    <source>
        <dbReference type="ARBA" id="ARBA00022692"/>
    </source>
</evidence>
<evidence type="ECO:0000313" key="14">
    <source>
        <dbReference type="EMBL" id="KAJ4467553.1"/>
    </source>
</evidence>
<gene>
    <name evidence="14" type="ORF">J3R30DRAFT_3307495</name>
</gene>
<keyword evidence="8 12" id="KW-1133">Transmembrane helix</keyword>
<dbReference type="PRINTS" id="PR00727">
    <property type="entry name" value="LEADERPTASE"/>
</dbReference>
<dbReference type="GO" id="GO:0042720">
    <property type="term" value="C:mitochondrial inner membrane peptidase complex"/>
    <property type="evidence" value="ECO:0007669"/>
    <property type="project" value="InterPro"/>
</dbReference>
<dbReference type="InterPro" id="IPR037730">
    <property type="entry name" value="IMP2"/>
</dbReference>
<keyword evidence="10 12" id="KW-0472">Membrane</keyword>
<evidence type="ECO:0000256" key="4">
    <source>
        <dbReference type="ARBA" id="ARBA00022670"/>
    </source>
</evidence>
<dbReference type="InterPro" id="IPR019533">
    <property type="entry name" value="Peptidase_S26"/>
</dbReference>
<dbReference type="Gene3D" id="2.10.109.10">
    <property type="entry name" value="Umud Fragment, subunit A"/>
    <property type="match status" value="1"/>
</dbReference>
<dbReference type="SUPFAM" id="SSF51306">
    <property type="entry name" value="LexA/Signal peptidase"/>
    <property type="match status" value="1"/>
</dbReference>
<dbReference type="EMBL" id="JAOTPV010000043">
    <property type="protein sequence ID" value="KAJ4467553.1"/>
    <property type="molecule type" value="Genomic_DNA"/>
</dbReference>
<organism evidence="14 15">
    <name type="scientific">Lentinula aciculospora</name>
    <dbReference type="NCBI Taxonomy" id="153920"/>
    <lineage>
        <taxon>Eukaryota</taxon>
        <taxon>Fungi</taxon>
        <taxon>Dikarya</taxon>
        <taxon>Basidiomycota</taxon>
        <taxon>Agaricomycotina</taxon>
        <taxon>Agaricomycetes</taxon>
        <taxon>Agaricomycetidae</taxon>
        <taxon>Agaricales</taxon>
        <taxon>Marasmiineae</taxon>
        <taxon>Omphalotaceae</taxon>
        <taxon>Lentinula</taxon>
    </lineage>
</organism>
<dbReference type="Pfam" id="PF10502">
    <property type="entry name" value="Peptidase_S26"/>
    <property type="match status" value="1"/>
</dbReference>
<protein>
    <recommendedName>
        <fullName evidence="3">Mitochondrial inner membrane protease subunit 2</fullName>
    </recommendedName>
</protein>
<evidence type="ECO:0000256" key="12">
    <source>
        <dbReference type="SAM" id="Phobius"/>
    </source>
</evidence>
<dbReference type="GO" id="GO:0004252">
    <property type="term" value="F:serine-type endopeptidase activity"/>
    <property type="evidence" value="ECO:0007669"/>
    <property type="project" value="InterPro"/>
</dbReference>
<reference evidence="14" key="1">
    <citation type="submission" date="2022-08" db="EMBL/GenBank/DDBJ databases">
        <title>A Global Phylogenomic Analysis of the Shiitake Genus Lentinula.</title>
        <authorList>
            <consortium name="DOE Joint Genome Institute"/>
            <person name="Sierra-Patev S."/>
            <person name="Min B."/>
            <person name="Naranjo-Ortiz M."/>
            <person name="Looney B."/>
            <person name="Konkel Z."/>
            <person name="Slot J.C."/>
            <person name="Sakamoto Y."/>
            <person name="Steenwyk J.L."/>
            <person name="Rokas A."/>
            <person name="Carro J."/>
            <person name="Camarero S."/>
            <person name="Ferreira P."/>
            <person name="Molpeceres G."/>
            <person name="Ruiz-Duenas F.J."/>
            <person name="Serrano A."/>
            <person name="Henrissat B."/>
            <person name="Drula E."/>
            <person name="Hughes K.W."/>
            <person name="Mata J.L."/>
            <person name="Ishikawa N.K."/>
            <person name="Vargas-Isla R."/>
            <person name="Ushijima S."/>
            <person name="Smith C.A."/>
            <person name="Ahrendt S."/>
            <person name="Andreopoulos W."/>
            <person name="He G."/>
            <person name="Labutti K."/>
            <person name="Lipzen A."/>
            <person name="Ng V."/>
            <person name="Riley R."/>
            <person name="Sandor L."/>
            <person name="Barry K."/>
            <person name="Martinez A.T."/>
            <person name="Xiao Y."/>
            <person name="Gibbons J.G."/>
            <person name="Terashima K."/>
            <person name="Grigoriev I.V."/>
            <person name="Hibbett D.S."/>
        </authorList>
    </citation>
    <scope>NUCLEOTIDE SEQUENCE</scope>
    <source>
        <strain evidence="14">JLM2183</strain>
    </source>
</reference>
<evidence type="ECO:0000256" key="8">
    <source>
        <dbReference type="ARBA" id="ARBA00022989"/>
    </source>
</evidence>
<dbReference type="Proteomes" id="UP001150266">
    <property type="component" value="Unassembled WGS sequence"/>
</dbReference>
<keyword evidence="9" id="KW-0496">Mitochondrion</keyword>
<dbReference type="InterPro" id="IPR000223">
    <property type="entry name" value="Pept_S26A_signal_pept_1"/>
</dbReference>
<dbReference type="CDD" id="cd06530">
    <property type="entry name" value="S26_SPase_I"/>
    <property type="match status" value="1"/>
</dbReference>
<keyword evidence="15" id="KW-1185">Reference proteome</keyword>
<evidence type="ECO:0000313" key="15">
    <source>
        <dbReference type="Proteomes" id="UP001150266"/>
    </source>
</evidence>
<dbReference type="OrthoDB" id="308440at2759"/>
<accession>A0A9W9DF55</accession>
<evidence type="ECO:0000256" key="3">
    <source>
        <dbReference type="ARBA" id="ARBA00013650"/>
    </source>
</evidence>
<feature type="active site" evidence="11">
    <location>
        <position position="104"/>
    </location>
</feature>
<evidence type="ECO:0000256" key="11">
    <source>
        <dbReference type="PIRSR" id="PIRSR600223-1"/>
    </source>
</evidence>
<feature type="transmembrane region" description="Helical" evidence="12">
    <location>
        <begin position="31"/>
        <end position="48"/>
    </location>
</feature>
<comment type="caution">
    <text evidence="14">The sequence shown here is derived from an EMBL/GenBank/DDBJ whole genome shotgun (WGS) entry which is preliminary data.</text>
</comment>